<gene>
    <name evidence="1" type="ORF">N868_08665</name>
</gene>
<reference evidence="1 2" key="1">
    <citation type="submission" date="2013-08" db="EMBL/GenBank/DDBJ databases">
        <title>Genome sequencing of Cellulomonas carbonis T26.</title>
        <authorList>
            <person name="Chen F."/>
            <person name="Li Y."/>
            <person name="Wang G."/>
        </authorList>
    </citation>
    <scope>NUCLEOTIDE SEQUENCE [LARGE SCALE GENOMIC DNA]</scope>
    <source>
        <strain evidence="1 2">T26</strain>
    </source>
</reference>
<accession>A0A0A0BSJ2</accession>
<dbReference type="AlphaFoldDB" id="A0A0A0BSJ2"/>
<name>A0A0A0BSJ2_9CELL</name>
<dbReference type="RefSeq" id="WP_052426163.1">
    <property type="nucleotide sequence ID" value="NZ_AXCY01000036.1"/>
</dbReference>
<proteinExistence type="predicted"/>
<dbReference type="OrthoDB" id="4826692at2"/>
<protein>
    <submittedName>
        <fullName evidence="1">Uncharacterized protein</fullName>
    </submittedName>
</protein>
<evidence type="ECO:0000313" key="1">
    <source>
        <dbReference type="EMBL" id="KGM10885.1"/>
    </source>
</evidence>
<dbReference type="Proteomes" id="UP000029839">
    <property type="component" value="Unassembled WGS sequence"/>
</dbReference>
<evidence type="ECO:0000313" key="2">
    <source>
        <dbReference type="Proteomes" id="UP000029839"/>
    </source>
</evidence>
<reference evidence="1 2" key="2">
    <citation type="journal article" date="2015" name="Stand. Genomic Sci.">
        <title>Draft genome sequence of Cellulomonas carbonis T26(T) and comparative analysis of six Cellulomonas genomes.</title>
        <authorList>
            <person name="Zhuang W."/>
            <person name="Zhang S."/>
            <person name="Xia X."/>
            <person name="Wang G."/>
        </authorList>
    </citation>
    <scope>NUCLEOTIDE SEQUENCE [LARGE SCALE GENOMIC DNA]</scope>
    <source>
        <strain evidence="1 2">T26</strain>
    </source>
</reference>
<keyword evidence="2" id="KW-1185">Reference proteome</keyword>
<sequence length="309" mass="33941">MARSREFDAFGPWVDEVQEPEDVPRLFRRHLPDPRAEHLVLKVPRRIDRRDATPDMDLYDHLVIAGAVDLTVLTRTSDGFRTSTVPYDRVTAVRSSVDLLDGRFELHEVRGTPATGAGLAFGFSGVSREVVERLVQVLREQVRHAAGLPSPTREHHTSARLLGRDDLGPQDVDLVTEQRDLAAAYWDVAPLGMHRRTAVTRRGGTLAGAADWMRPVTLHACVVGGGPGELHLLHRRRWFTTGRKPVRSISHTVVLTPRVDAVSVAPSERYEGVEVARVSSGRSHVDVPFPTGAETGEAVRSGVAGLAAH</sequence>
<dbReference type="EMBL" id="AXCY01000036">
    <property type="protein sequence ID" value="KGM10885.1"/>
    <property type="molecule type" value="Genomic_DNA"/>
</dbReference>
<comment type="caution">
    <text evidence="1">The sequence shown here is derived from an EMBL/GenBank/DDBJ whole genome shotgun (WGS) entry which is preliminary data.</text>
</comment>
<organism evidence="1 2">
    <name type="scientific">Cellulomonas carbonis T26</name>
    <dbReference type="NCBI Taxonomy" id="947969"/>
    <lineage>
        <taxon>Bacteria</taxon>
        <taxon>Bacillati</taxon>
        <taxon>Actinomycetota</taxon>
        <taxon>Actinomycetes</taxon>
        <taxon>Micrococcales</taxon>
        <taxon>Cellulomonadaceae</taxon>
        <taxon>Cellulomonas</taxon>
    </lineage>
</organism>